<gene>
    <name evidence="2" type="ORF">BCR32DRAFT_149416</name>
</gene>
<protein>
    <submittedName>
        <fullName evidence="2">Uncharacterized protein</fullName>
    </submittedName>
</protein>
<dbReference type="Proteomes" id="UP000193944">
    <property type="component" value="Unassembled WGS sequence"/>
</dbReference>
<keyword evidence="1" id="KW-1133">Transmembrane helix</keyword>
<name>A0A1Y1VDE5_9FUNG</name>
<evidence type="ECO:0000313" key="2">
    <source>
        <dbReference type="EMBL" id="ORX51867.1"/>
    </source>
</evidence>
<accession>A0A1Y1VDE5</accession>
<evidence type="ECO:0000313" key="3">
    <source>
        <dbReference type="Proteomes" id="UP000193944"/>
    </source>
</evidence>
<feature type="transmembrane region" description="Helical" evidence="1">
    <location>
        <begin position="53"/>
        <end position="71"/>
    </location>
</feature>
<reference evidence="2 3" key="1">
    <citation type="submission" date="2016-08" db="EMBL/GenBank/DDBJ databases">
        <title>A Parts List for Fungal Cellulosomes Revealed by Comparative Genomics.</title>
        <authorList>
            <consortium name="DOE Joint Genome Institute"/>
            <person name="Haitjema C.H."/>
            <person name="Gilmore S.P."/>
            <person name="Henske J.K."/>
            <person name="Solomon K.V."/>
            <person name="De Groot R."/>
            <person name="Kuo A."/>
            <person name="Mondo S.J."/>
            <person name="Salamov A.A."/>
            <person name="Labutti K."/>
            <person name="Zhao Z."/>
            <person name="Chiniquy J."/>
            <person name="Barry K."/>
            <person name="Brewer H.M."/>
            <person name="Purvine S.O."/>
            <person name="Wright A.T."/>
            <person name="Boxma B."/>
            <person name="Van Alen T."/>
            <person name="Hackstein J.H."/>
            <person name="Baker S.E."/>
            <person name="Grigoriev I.V."/>
            <person name="O'Malley M.A."/>
        </authorList>
    </citation>
    <scope>NUCLEOTIDE SEQUENCE [LARGE SCALE GENOMIC DNA]</scope>
    <source>
        <strain evidence="2 3">S4</strain>
    </source>
</reference>
<comment type="caution">
    <text evidence="2">The sequence shown here is derived from an EMBL/GenBank/DDBJ whole genome shotgun (WGS) entry which is preliminary data.</text>
</comment>
<organism evidence="2 3">
    <name type="scientific">Anaeromyces robustus</name>
    <dbReference type="NCBI Taxonomy" id="1754192"/>
    <lineage>
        <taxon>Eukaryota</taxon>
        <taxon>Fungi</taxon>
        <taxon>Fungi incertae sedis</taxon>
        <taxon>Chytridiomycota</taxon>
        <taxon>Chytridiomycota incertae sedis</taxon>
        <taxon>Neocallimastigomycetes</taxon>
        <taxon>Neocallimastigales</taxon>
        <taxon>Neocallimastigaceae</taxon>
        <taxon>Anaeromyces</taxon>
    </lineage>
</organism>
<feature type="transmembrane region" description="Helical" evidence="1">
    <location>
        <begin position="24"/>
        <end position="41"/>
    </location>
</feature>
<keyword evidence="1" id="KW-0812">Transmembrane</keyword>
<keyword evidence="1" id="KW-0472">Membrane</keyword>
<dbReference type="AlphaFoldDB" id="A0A1Y1VDE5"/>
<dbReference type="EMBL" id="MCFG01000729">
    <property type="protein sequence ID" value="ORX51867.1"/>
    <property type="molecule type" value="Genomic_DNA"/>
</dbReference>
<evidence type="ECO:0000256" key="1">
    <source>
        <dbReference type="SAM" id="Phobius"/>
    </source>
</evidence>
<reference evidence="2 3" key="2">
    <citation type="submission" date="2016-08" db="EMBL/GenBank/DDBJ databases">
        <title>Pervasive Adenine N6-methylation of Active Genes in Fungi.</title>
        <authorList>
            <consortium name="DOE Joint Genome Institute"/>
            <person name="Mondo S.J."/>
            <person name="Dannebaum R.O."/>
            <person name="Kuo R.C."/>
            <person name="Labutti K."/>
            <person name="Haridas S."/>
            <person name="Kuo A."/>
            <person name="Salamov A."/>
            <person name="Ahrendt S.R."/>
            <person name="Lipzen A."/>
            <person name="Sullivan W."/>
            <person name="Andreopoulos W.B."/>
            <person name="Clum A."/>
            <person name="Lindquist E."/>
            <person name="Daum C."/>
            <person name="Ramamoorthy G.K."/>
            <person name="Gryganskyi A."/>
            <person name="Culley D."/>
            <person name="Magnuson J.K."/>
            <person name="James T.Y."/>
            <person name="O'Malley M.A."/>
            <person name="Stajich J.E."/>
            <person name="Spatafora J.W."/>
            <person name="Visel A."/>
            <person name="Grigoriev I.V."/>
        </authorList>
    </citation>
    <scope>NUCLEOTIDE SEQUENCE [LARGE SCALE GENOMIC DNA]</scope>
    <source>
        <strain evidence="2 3">S4</strain>
    </source>
</reference>
<proteinExistence type="predicted"/>
<sequence length="102" mass="12170">MLCFGFSLAYSCRSVQERYKDNMTVPSYAYGLFIILVEIINRENGLSTQIHDLFNCLGTIICTSVTIYYLYIRKFNIIYYKHKNYENEKTKKLDKKALLFYF</sequence>
<keyword evidence="3" id="KW-1185">Reference proteome</keyword>
<dbReference type="OrthoDB" id="10556278at2759"/>